<keyword evidence="9" id="KW-1185">Reference proteome</keyword>
<feature type="transmembrane region" description="Helical" evidence="6">
    <location>
        <begin position="142"/>
        <end position="165"/>
    </location>
</feature>
<evidence type="ECO:0000256" key="1">
    <source>
        <dbReference type="ARBA" id="ARBA00004141"/>
    </source>
</evidence>
<keyword evidence="3 6" id="KW-1133">Transmembrane helix</keyword>
<evidence type="ECO:0000259" key="7">
    <source>
        <dbReference type="Pfam" id="PF20684"/>
    </source>
</evidence>
<evidence type="ECO:0000313" key="8">
    <source>
        <dbReference type="EMBL" id="KAF3009616.1"/>
    </source>
</evidence>
<feature type="domain" description="Rhodopsin" evidence="7">
    <location>
        <begin position="5"/>
        <end position="164"/>
    </location>
</feature>
<evidence type="ECO:0000256" key="4">
    <source>
        <dbReference type="ARBA" id="ARBA00023136"/>
    </source>
</evidence>
<evidence type="ECO:0000256" key="2">
    <source>
        <dbReference type="ARBA" id="ARBA00022692"/>
    </source>
</evidence>
<evidence type="ECO:0000313" key="9">
    <source>
        <dbReference type="Proteomes" id="UP000801428"/>
    </source>
</evidence>
<dbReference type="AlphaFoldDB" id="A0A9P4TP08"/>
<dbReference type="Pfam" id="PF20684">
    <property type="entry name" value="Fung_rhodopsin"/>
    <property type="match status" value="1"/>
</dbReference>
<name>A0A9P4TP08_CURKU</name>
<protein>
    <recommendedName>
        <fullName evidence="7">Rhodopsin domain-containing protein</fullName>
    </recommendedName>
</protein>
<reference evidence="8" key="1">
    <citation type="submission" date="2019-04" db="EMBL/GenBank/DDBJ databases">
        <title>Sequencing of skin fungus with MAO and IRED activity.</title>
        <authorList>
            <person name="Marsaioli A.J."/>
            <person name="Bonatto J.M.C."/>
            <person name="Reis Junior O."/>
        </authorList>
    </citation>
    <scope>NUCLEOTIDE SEQUENCE</scope>
    <source>
        <strain evidence="8">30M1</strain>
    </source>
</reference>
<dbReference type="Proteomes" id="UP000801428">
    <property type="component" value="Unassembled WGS sequence"/>
</dbReference>
<accession>A0A9P4TP08</accession>
<comment type="subcellular location">
    <subcellularLocation>
        <location evidence="1">Membrane</location>
        <topology evidence="1">Multi-pass membrane protein</topology>
    </subcellularLocation>
</comment>
<gene>
    <name evidence="8" type="ORF">E8E13_007064</name>
</gene>
<dbReference type="EMBL" id="SWKU01000002">
    <property type="protein sequence ID" value="KAF3009616.1"/>
    <property type="molecule type" value="Genomic_DNA"/>
</dbReference>
<keyword evidence="2 6" id="KW-0812">Transmembrane</keyword>
<organism evidence="8 9">
    <name type="scientific">Curvularia kusanoi</name>
    <name type="common">Cochliobolus kusanoi</name>
    <dbReference type="NCBI Taxonomy" id="90978"/>
    <lineage>
        <taxon>Eukaryota</taxon>
        <taxon>Fungi</taxon>
        <taxon>Dikarya</taxon>
        <taxon>Ascomycota</taxon>
        <taxon>Pezizomycotina</taxon>
        <taxon>Dothideomycetes</taxon>
        <taxon>Pleosporomycetidae</taxon>
        <taxon>Pleosporales</taxon>
        <taxon>Pleosporineae</taxon>
        <taxon>Pleosporaceae</taxon>
        <taxon>Curvularia</taxon>
    </lineage>
</organism>
<dbReference type="GO" id="GO:0016020">
    <property type="term" value="C:membrane"/>
    <property type="evidence" value="ECO:0007669"/>
    <property type="project" value="UniProtKB-SubCell"/>
</dbReference>
<dbReference type="PANTHER" id="PTHR33048:SF166">
    <property type="entry name" value="PTH11-LIKE INTEGRAL MEMBRANE PROTEIN"/>
    <property type="match status" value="1"/>
</dbReference>
<evidence type="ECO:0000256" key="6">
    <source>
        <dbReference type="SAM" id="Phobius"/>
    </source>
</evidence>
<comment type="similarity">
    <text evidence="5">Belongs to the SAT4 family.</text>
</comment>
<feature type="transmembrane region" description="Helical" evidence="6">
    <location>
        <begin position="84"/>
        <end position="105"/>
    </location>
</feature>
<dbReference type="PANTHER" id="PTHR33048">
    <property type="entry name" value="PTH11-LIKE INTEGRAL MEMBRANE PROTEIN (AFU_ORTHOLOGUE AFUA_5G11245)"/>
    <property type="match status" value="1"/>
</dbReference>
<dbReference type="OrthoDB" id="2988756at2759"/>
<sequence length="236" mass="26522">MLTCLLWCLKVAVFDLLARLISNMPYERFVVNGFRGILLATFVASVTTVFIGCRPFERHWQIYPDPGDCVVGNIWLITYEASNIVTDLMLMALSFTLICSITIPITQRLRVMALFSIGIFLIAISIIRILQGKNSRVQRGHTLWASLEILLAVIVAVTPTIYALAHGRHEDSSFDRTHLSEYPRGRTFSEGTVPGDKATANIWPEPHDQVRDRLDSASSQRALIALRHESLDARLV</sequence>
<dbReference type="InterPro" id="IPR052337">
    <property type="entry name" value="SAT4-like"/>
</dbReference>
<feature type="transmembrane region" description="Helical" evidence="6">
    <location>
        <begin position="34"/>
        <end position="53"/>
    </location>
</feature>
<comment type="caution">
    <text evidence="8">The sequence shown here is derived from an EMBL/GenBank/DDBJ whole genome shotgun (WGS) entry which is preliminary data.</text>
</comment>
<feature type="transmembrane region" description="Helical" evidence="6">
    <location>
        <begin position="111"/>
        <end position="130"/>
    </location>
</feature>
<proteinExistence type="inferred from homology"/>
<evidence type="ECO:0000256" key="5">
    <source>
        <dbReference type="ARBA" id="ARBA00038359"/>
    </source>
</evidence>
<dbReference type="InterPro" id="IPR049326">
    <property type="entry name" value="Rhodopsin_dom_fungi"/>
</dbReference>
<keyword evidence="4 6" id="KW-0472">Membrane</keyword>
<evidence type="ECO:0000256" key="3">
    <source>
        <dbReference type="ARBA" id="ARBA00022989"/>
    </source>
</evidence>